<dbReference type="AlphaFoldDB" id="X1DTB8"/>
<reference evidence="1" key="1">
    <citation type="journal article" date="2014" name="Front. Microbiol.">
        <title>High frequency of phylogenetically diverse reductive dehalogenase-homologous genes in deep subseafloor sedimentary metagenomes.</title>
        <authorList>
            <person name="Kawai M."/>
            <person name="Futagami T."/>
            <person name="Toyoda A."/>
            <person name="Takaki Y."/>
            <person name="Nishi S."/>
            <person name="Hori S."/>
            <person name="Arai W."/>
            <person name="Tsubouchi T."/>
            <person name="Morono Y."/>
            <person name="Uchiyama I."/>
            <person name="Ito T."/>
            <person name="Fujiyama A."/>
            <person name="Inagaki F."/>
            <person name="Takami H."/>
        </authorList>
    </citation>
    <scope>NUCLEOTIDE SEQUENCE</scope>
    <source>
        <strain evidence="1">Expedition CK06-06</strain>
    </source>
</reference>
<name>X1DTB8_9ZZZZ</name>
<sequence>MPFLKSEKEISAVAKMDALFENILGAKGLTKPVEKLMISQDVVKEKVVGQSIELGEKMCKIKVHPEVYCLYPTLVWKPCYESRSLYCSFYMITVGSH</sequence>
<organism evidence="1">
    <name type="scientific">marine sediment metagenome</name>
    <dbReference type="NCBI Taxonomy" id="412755"/>
    <lineage>
        <taxon>unclassified sequences</taxon>
        <taxon>metagenomes</taxon>
        <taxon>ecological metagenomes</taxon>
    </lineage>
</organism>
<accession>X1DTB8</accession>
<dbReference type="EMBL" id="BART01021386">
    <property type="protein sequence ID" value="GAG99656.1"/>
    <property type="molecule type" value="Genomic_DNA"/>
</dbReference>
<protein>
    <submittedName>
        <fullName evidence="1">Uncharacterized protein</fullName>
    </submittedName>
</protein>
<evidence type="ECO:0000313" key="1">
    <source>
        <dbReference type="EMBL" id="GAG99656.1"/>
    </source>
</evidence>
<gene>
    <name evidence="1" type="ORF">S01H4_39479</name>
</gene>
<proteinExistence type="predicted"/>
<comment type="caution">
    <text evidence="1">The sequence shown here is derived from an EMBL/GenBank/DDBJ whole genome shotgun (WGS) entry which is preliminary data.</text>
</comment>